<dbReference type="GO" id="GO:0004518">
    <property type="term" value="F:nuclease activity"/>
    <property type="evidence" value="ECO:0007669"/>
    <property type="project" value="UniProtKB-KW"/>
</dbReference>
<dbReference type="Proteomes" id="UP000509579">
    <property type="component" value="Chromosome"/>
</dbReference>
<dbReference type="InterPro" id="IPR012337">
    <property type="entry name" value="RNaseH-like_sf"/>
</dbReference>
<dbReference type="RefSeq" id="WP_175502901.1">
    <property type="nucleotide sequence ID" value="NZ_CAURQT010000030.1"/>
</dbReference>
<protein>
    <recommendedName>
        <fullName evidence="5">Putative pre-16S rRNA nuclease</fullName>
        <ecNumber evidence="5">3.1.-.-</ecNumber>
    </recommendedName>
</protein>
<evidence type="ECO:0000256" key="5">
    <source>
        <dbReference type="HAMAP-Rule" id="MF_00651"/>
    </source>
</evidence>
<name>A0A6N1WXR0_9BURK</name>
<dbReference type="PANTHER" id="PTHR33317:SF4">
    <property type="entry name" value="POLYNUCLEOTIDYL TRANSFERASE, RIBONUCLEASE H-LIKE SUPERFAMILY PROTEIN"/>
    <property type="match status" value="1"/>
</dbReference>
<organism evidence="7 8">
    <name type="scientific">Comamonas antarctica</name>
    <dbReference type="NCBI Taxonomy" id="2743470"/>
    <lineage>
        <taxon>Bacteria</taxon>
        <taxon>Pseudomonadati</taxon>
        <taxon>Pseudomonadota</taxon>
        <taxon>Betaproteobacteria</taxon>
        <taxon>Burkholderiales</taxon>
        <taxon>Comamonadaceae</taxon>
        <taxon>Comamonas</taxon>
    </lineage>
</organism>
<dbReference type="PANTHER" id="PTHR33317">
    <property type="entry name" value="POLYNUCLEOTIDYL TRANSFERASE, RIBONUCLEASE H-LIKE SUPERFAMILY PROTEIN"/>
    <property type="match status" value="1"/>
</dbReference>
<dbReference type="GO" id="GO:0016788">
    <property type="term" value="F:hydrolase activity, acting on ester bonds"/>
    <property type="evidence" value="ECO:0007669"/>
    <property type="project" value="UniProtKB-UniRule"/>
</dbReference>
<keyword evidence="2 5" id="KW-0690">Ribosome biogenesis</keyword>
<keyword evidence="3 5" id="KW-0540">Nuclease</keyword>
<dbReference type="GO" id="GO:0005829">
    <property type="term" value="C:cytosol"/>
    <property type="evidence" value="ECO:0007669"/>
    <property type="project" value="TreeGrafter"/>
</dbReference>
<dbReference type="Pfam" id="PF03652">
    <property type="entry name" value="RuvX"/>
    <property type="match status" value="1"/>
</dbReference>
<evidence type="ECO:0000256" key="1">
    <source>
        <dbReference type="ARBA" id="ARBA00022490"/>
    </source>
</evidence>
<evidence type="ECO:0000256" key="4">
    <source>
        <dbReference type="ARBA" id="ARBA00022801"/>
    </source>
</evidence>
<feature type="domain" description="YqgF/RNase H-like" evidence="6">
    <location>
        <begin position="27"/>
        <end position="127"/>
    </location>
</feature>
<accession>A0A6N1WXR0</accession>
<dbReference type="InterPro" id="IPR006641">
    <property type="entry name" value="YqgF/RNaseH-like_dom"/>
</dbReference>
<evidence type="ECO:0000256" key="3">
    <source>
        <dbReference type="ARBA" id="ARBA00022722"/>
    </source>
</evidence>
<evidence type="ECO:0000259" key="6">
    <source>
        <dbReference type="SMART" id="SM00732"/>
    </source>
</evidence>
<dbReference type="InterPro" id="IPR037027">
    <property type="entry name" value="YqgF/RNaseH-like_dom_sf"/>
</dbReference>
<keyword evidence="1 5" id="KW-0963">Cytoplasm</keyword>
<proteinExistence type="inferred from homology"/>
<keyword evidence="4 5" id="KW-0378">Hydrolase</keyword>
<dbReference type="CDD" id="cd16964">
    <property type="entry name" value="YqgF"/>
    <property type="match status" value="1"/>
</dbReference>
<dbReference type="EMBL" id="CP054840">
    <property type="protein sequence ID" value="QKV51999.1"/>
    <property type="molecule type" value="Genomic_DNA"/>
</dbReference>
<dbReference type="EC" id="3.1.-.-" evidence="5"/>
<dbReference type="KEGG" id="aant:HUK68_03270"/>
<sequence>MSDAVPQGAPAPAAPARAPVVVPAHFQSFLAFDFGTKRTGVATGSRMLGLTTPQATIKAEGADARMLQVAARIKEFEPDALVIGVPYHPDGAAHENTARALKFGRQLRGRFGLQVFEVDERYSTTEALSGGARDADAASACIILEQFLRSLP</sequence>
<dbReference type="Gene3D" id="3.30.420.140">
    <property type="entry name" value="YqgF/RNase H-like domain"/>
    <property type="match status" value="1"/>
</dbReference>
<dbReference type="NCBIfam" id="TIGR00250">
    <property type="entry name" value="RNAse_H_YqgF"/>
    <property type="match status" value="1"/>
</dbReference>
<evidence type="ECO:0000313" key="7">
    <source>
        <dbReference type="EMBL" id="QKV51999.1"/>
    </source>
</evidence>
<dbReference type="SUPFAM" id="SSF53098">
    <property type="entry name" value="Ribonuclease H-like"/>
    <property type="match status" value="1"/>
</dbReference>
<evidence type="ECO:0000313" key="8">
    <source>
        <dbReference type="Proteomes" id="UP000509579"/>
    </source>
</evidence>
<dbReference type="HAMAP" id="MF_00651">
    <property type="entry name" value="Nuclease_YqgF"/>
    <property type="match status" value="1"/>
</dbReference>
<reference evidence="7 8" key="1">
    <citation type="submission" date="2020-06" db="EMBL/GenBank/DDBJ databases">
        <title>Acidovorax antarctica sp. nov., isolated from Corinth ice sheet soil, Antarctic Fields Peninsula.</title>
        <authorList>
            <person name="Xu Q."/>
            <person name="Peng F."/>
        </authorList>
    </citation>
    <scope>NUCLEOTIDE SEQUENCE [LARGE SCALE GENOMIC DNA]</scope>
    <source>
        <strain evidence="7 8">16-35-5</strain>
    </source>
</reference>
<evidence type="ECO:0000256" key="2">
    <source>
        <dbReference type="ARBA" id="ARBA00022517"/>
    </source>
</evidence>
<comment type="similarity">
    <text evidence="5">Belongs to the YqgF HJR family.</text>
</comment>
<dbReference type="SMART" id="SM00732">
    <property type="entry name" value="YqgFc"/>
    <property type="match status" value="1"/>
</dbReference>
<keyword evidence="8" id="KW-1185">Reference proteome</keyword>
<dbReference type="AlphaFoldDB" id="A0A6N1WXR0"/>
<gene>
    <name evidence="7" type="primary">ruvX</name>
    <name evidence="7" type="ORF">HUK68_03270</name>
</gene>
<dbReference type="GO" id="GO:0000967">
    <property type="term" value="P:rRNA 5'-end processing"/>
    <property type="evidence" value="ECO:0007669"/>
    <property type="project" value="UniProtKB-UniRule"/>
</dbReference>
<comment type="subcellular location">
    <subcellularLocation>
        <location evidence="5">Cytoplasm</location>
    </subcellularLocation>
</comment>
<dbReference type="InterPro" id="IPR005227">
    <property type="entry name" value="YqgF"/>
</dbReference>
<comment type="function">
    <text evidence="5">Could be a nuclease involved in processing of the 5'-end of pre-16S rRNA.</text>
</comment>